<evidence type="ECO:0000313" key="1">
    <source>
        <dbReference type="EMBL" id="MDE4168215.1"/>
    </source>
</evidence>
<dbReference type="Pfam" id="PF13376">
    <property type="entry name" value="OmdA"/>
    <property type="match status" value="1"/>
</dbReference>
<dbReference type="RefSeq" id="WP_274840343.1">
    <property type="nucleotide sequence ID" value="NZ_JARCJF010000028.1"/>
</dbReference>
<organism evidence="1 2">
    <name type="scientific">Phaeobacter gallaeciensis</name>
    <dbReference type="NCBI Taxonomy" id="60890"/>
    <lineage>
        <taxon>Bacteria</taxon>
        <taxon>Pseudomonadati</taxon>
        <taxon>Pseudomonadota</taxon>
        <taxon>Alphaproteobacteria</taxon>
        <taxon>Rhodobacterales</taxon>
        <taxon>Roseobacteraceae</taxon>
        <taxon>Phaeobacter</taxon>
    </lineage>
</organism>
<name>A0ABD4XGW5_9RHOB</name>
<proteinExistence type="predicted"/>
<dbReference type="Proteomes" id="UP001218364">
    <property type="component" value="Unassembled WGS sequence"/>
</dbReference>
<dbReference type="EMBL" id="JARCJK010000028">
    <property type="protein sequence ID" value="MDE4168215.1"/>
    <property type="molecule type" value="Genomic_DNA"/>
</dbReference>
<protein>
    <submittedName>
        <fullName evidence="1">YdeI/OmpD-associated family protein</fullName>
    </submittedName>
</protein>
<reference evidence="1 2" key="1">
    <citation type="submission" date="2023-02" db="EMBL/GenBank/DDBJ databases">
        <title>Population genomics of bacteria associated with diatom.</title>
        <authorList>
            <person name="Xie J."/>
            <person name="Wang H."/>
        </authorList>
    </citation>
    <scope>NUCLEOTIDE SEQUENCE [LARGE SCALE GENOMIC DNA]</scope>
    <source>
        <strain evidence="1 2">PT47_8</strain>
    </source>
</reference>
<evidence type="ECO:0000313" key="2">
    <source>
        <dbReference type="Proteomes" id="UP001218364"/>
    </source>
</evidence>
<gene>
    <name evidence="1" type="ORF">PXK24_21260</name>
</gene>
<dbReference type="AlphaFoldDB" id="A0ABD4XGW5"/>
<accession>A0ABD4XGW5</accession>
<sequence>MNPDKFNRVEIASEQALWDWLAANHAQEDSVWLVTWKAQHTDRYVSREAVLDALIAHGWIDGRRLKLDDTRTMQLISPRNQQAWARSYKYRAARLAAEGRMHAAGDASVAAGKASGKWNLSDPVDALIDPDDLIQGLDQRHARTWWQSSAPSYRRNILRWIAAAKKPATREKRIIIVAEHAAKCQKVPQY</sequence>
<comment type="caution">
    <text evidence="1">The sequence shown here is derived from an EMBL/GenBank/DDBJ whole genome shotgun (WGS) entry which is preliminary data.</text>
</comment>